<evidence type="ECO:0000256" key="1">
    <source>
        <dbReference type="SAM" id="MobiDB-lite"/>
    </source>
</evidence>
<gene>
    <name evidence="3" type="ORF">BITS_0008</name>
</gene>
<accession>A0A087EC49</accession>
<dbReference type="OrthoDB" id="3240061at2"/>
<feature type="transmembrane region" description="Helical" evidence="2">
    <location>
        <begin position="80"/>
        <end position="102"/>
    </location>
</feature>
<dbReference type="GO" id="GO:0008745">
    <property type="term" value="F:N-acetylmuramoyl-L-alanine amidase activity"/>
    <property type="evidence" value="ECO:0007669"/>
    <property type="project" value="UniProtKB-EC"/>
</dbReference>
<reference evidence="3 4" key="1">
    <citation type="submission" date="2014-03" db="EMBL/GenBank/DDBJ databases">
        <title>Genomics of Bifidobacteria.</title>
        <authorList>
            <person name="Ventura M."/>
            <person name="Milani C."/>
            <person name="Lugli G.A."/>
        </authorList>
    </citation>
    <scope>NUCLEOTIDE SEQUENCE [LARGE SCALE GENOMIC DNA]</scope>
    <source>
        <strain evidence="3 4">JCM 13495</strain>
    </source>
</reference>
<evidence type="ECO:0000313" key="4">
    <source>
        <dbReference type="Proteomes" id="UP000029080"/>
    </source>
</evidence>
<dbReference type="Proteomes" id="UP000029080">
    <property type="component" value="Unassembled WGS sequence"/>
</dbReference>
<keyword evidence="2" id="KW-0472">Membrane</keyword>
<keyword evidence="3" id="KW-0378">Hydrolase</keyword>
<organism evidence="3 4">
    <name type="scientific">Bifidobacterium tsurumiense</name>
    <dbReference type="NCBI Taxonomy" id="356829"/>
    <lineage>
        <taxon>Bacteria</taxon>
        <taxon>Bacillati</taxon>
        <taxon>Actinomycetota</taxon>
        <taxon>Actinomycetes</taxon>
        <taxon>Bifidobacteriales</taxon>
        <taxon>Bifidobacteriaceae</taxon>
        <taxon>Bifidobacterium</taxon>
    </lineage>
</organism>
<feature type="compositionally biased region" description="Low complexity" evidence="1">
    <location>
        <begin position="106"/>
        <end position="119"/>
    </location>
</feature>
<feature type="compositionally biased region" description="Polar residues" evidence="1">
    <location>
        <begin position="140"/>
        <end position="160"/>
    </location>
</feature>
<dbReference type="eggNOG" id="COG3942">
    <property type="taxonomic scope" value="Bacteria"/>
</dbReference>
<dbReference type="AlphaFoldDB" id="A0A087EC49"/>
<dbReference type="EMBL" id="JGZU01000015">
    <property type="protein sequence ID" value="KFJ05350.1"/>
    <property type="molecule type" value="Genomic_DNA"/>
</dbReference>
<dbReference type="InterPro" id="IPR007921">
    <property type="entry name" value="CHAP_dom"/>
</dbReference>
<dbReference type="STRING" id="356829.BITS_0008"/>
<keyword evidence="4" id="KW-1185">Reference proteome</keyword>
<evidence type="ECO:0000313" key="3">
    <source>
        <dbReference type="EMBL" id="KFJ05350.1"/>
    </source>
</evidence>
<dbReference type="PROSITE" id="PS50911">
    <property type="entry name" value="CHAP"/>
    <property type="match status" value="1"/>
</dbReference>
<dbReference type="RefSeq" id="WP_026641496.1">
    <property type="nucleotide sequence ID" value="NZ_JAXEUP010000031.1"/>
</dbReference>
<name>A0A087EC49_9BIFI</name>
<feature type="region of interest" description="Disordered" evidence="1">
    <location>
        <begin position="104"/>
        <end position="166"/>
    </location>
</feature>
<dbReference type="Gene3D" id="3.90.1720.10">
    <property type="entry name" value="endopeptidase domain like (from Nostoc punctiforme)"/>
    <property type="match status" value="1"/>
</dbReference>
<keyword evidence="2" id="KW-0812">Transmembrane</keyword>
<comment type="caution">
    <text evidence="3">The sequence shown here is derived from an EMBL/GenBank/DDBJ whole genome shotgun (WGS) entry which is preliminary data.</text>
</comment>
<proteinExistence type="predicted"/>
<dbReference type="SUPFAM" id="SSF54001">
    <property type="entry name" value="Cysteine proteinases"/>
    <property type="match status" value="1"/>
</dbReference>
<dbReference type="InterPro" id="IPR038765">
    <property type="entry name" value="Papain-like_cys_pep_sf"/>
</dbReference>
<sequence length="325" mass="34340">MKHAAHKAGRGSQRQFSVSKALFASSRGGHSAKTARMVERSANGGAVVGLDDAVARKLNEITPRTRRSIRQANRAAERKSVLLASTSLATLVGTAATVMAFASPDESATSLSEASTTTTQLKRVSVDSGSTVSRSEERTALTSTDGTVSTAESTQTTNDGGWQLGAADTSLDVNQMSRSTANNQVVASLMDGDASVLPAGFNPNHATGDVGNVYEFSQCTWWVYTRRTQLGLPVGSHMGNGNMWANSARALGYWVDNTPRHVGDIIVFAAGQADSDATYGHVAIVEKINEDGSIVTSECGSVMNGQTYSRTFTAAEAGNFEYIHY</sequence>
<dbReference type="Pfam" id="PF05257">
    <property type="entry name" value="CHAP"/>
    <property type="match status" value="1"/>
</dbReference>
<dbReference type="EC" id="3.5.1.28" evidence="3"/>
<protein>
    <submittedName>
        <fullName evidence="3">CHAP protein</fullName>
        <ecNumber evidence="3">3.5.1.28</ecNumber>
    </submittedName>
</protein>
<evidence type="ECO:0000256" key="2">
    <source>
        <dbReference type="SAM" id="Phobius"/>
    </source>
</evidence>
<keyword evidence="2" id="KW-1133">Transmembrane helix</keyword>